<feature type="transmembrane region" description="Helical" evidence="14">
    <location>
        <begin position="39"/>
        <end position="59"/>
    </location>
</feature>
<comment type="catalytic activity">
    <reaction evidence="12">
        <text>4 Fe(II)-[cytochrome c] + O2 + 8 H(+)(in) = 4 Fe(III)-[cytochrome c] + 2 H2O + 4 H(+)(out)</text>
        <dbReference type="Rhea" id="RHEA:11436"/>
        <dbReference type="Rhea" id="RHEA-COMP:10350"/>
        <dbReference type="Rhea" id="RHEA-COMP:14399"/>
        <dbReference type="ChEBI" id="CHEBI:15377"/>
        <dbReference type="ChEBI" id="CHEBI:15378"/>
        <dbReference type="ChEBI" id="CHEBI:15379"/>
        <dbReference type="ChEBI" id="CHEBI:29033"/>
        <dbReference type="ChEBI" id="CHEBI:29034"/>
        <dbReference type="EC" id="7.1.1.9"/>
    </reaction>
    <physiologicalReaction direction="left-to-right" evidence="12">
        <dbReference type="Rhea" id="RHEA:11437"/>
    </physiologicalReaction>
</comment>
<dbReference type="PROSITE" id="PS00078">
    <property type="entry name" value="COX2"/>
    <property type="match status" value="1"/>
</dbReference>
<dbReference type="SUPFAM" id="SSF49503">
    <property type="entry name" value="Cupredoxins"/>
    <property type="match status" value="1"/>
</dbReference>
<dbReference type="InterPro" id="IPR001505">
    <property type="entry name" value="Copper_CuA"/>
</dbReference>
<dbReference type="CDD" id="cd13912">
    <property type="entry name" value="CcO_II_C"/>
    <property type="match status" value="1"/>
</dbReference>
<keyword evidence="7" id="KW-1278">Translocase</keyword>
<evidence type="ECO:0000259" key="15">
    <source>
        <dbReference type="PROSITE" id="PS50857"/>
    </source>
</evidence>
<dbReference type="Pfam" id="PF00116">
    <property type="entry name" value="COX2"/>
    <property type="match status" value="1"/>
</dbReference>
<dbReference type="EMBL" id="KC573038">
    <property type="protein sequence ID" value="AGE93599.1"/>
    <property type="molecule type" value="Genomic_DNA"/>
</dbReference>
<evidence type="ECO:0000256" key="12">
    <source>
        <dbReference type="ARBA" id="ARBA00049512"/>
    </source>
</evidence>
<geneLocation type="mitochondrion" evidence="17"/>
<dbReference type="AlphaFoldDB" id="M1K4N2"/>
<evidence type="ECO:0000256" key="3">
    <source>
        <dbReference type="ARBA" id="ARBA00022448"/>
    </source>
</evidence>
<keyword evidence="3 13" id="KW-0813">Transport</keyword>
<dbReference type="InterPro" id="IPR014222">
    <property type="entry name" value="Cyt_c_oxidase_su2"/>
</dbReference>
<dbReference type="SUPFAM" id="SSF81464">
    <property type="entry name" value="Cytochrome c oxidase subunit II-like, transmembrane region"/>
    <property type="match status" value="1"/>
</dbReference>
<evidence type="ECO:0000256" key="5">
    <source>
        <dbReference type="ARBA" id="ARBA00022692"/>
    </source>
</evidence>
<organism evidence="17">
    <name type="scientific">Capsaspora owczarzaki</name>
    <dbReference type="NCBI Taxonomy" id="192875"/>
    <lineage>
        <taxon>Eukaryota</taxon>
        <taxon>Filasterea</taxon>
        <taxon>Capsaspora</taxon>
    </lineage>
</organism>
<dbReference type="InterPro" id="IPR034210">
    <property type="entry name" value="CcO_II_C"/>
</dbReference>
<dbReference type="PANTHER" id="PTHR22888:SF9">
    <property type="entry name" value="CYTOCHROME C OXIDASE SUBUNIT 2"/>
    <property type="match status" value="1"/>
</dbReference>
<dbReference type="GO" id="GO:0005743">
    <property type="term" value="C:mitochondrial inner membrane"/>
    <property type="evidence" value="ECO:0007669"/>
    <property type="project" value="UniProtKB-SubCell"/>
</dbReference>
<gene>
    <name evidence="17" type="primary">cox2</name>
</gene>
<dbReference type="PROSITE" id="PS50999">
    <property type="entry name" value="COX2_TM"/>
    <property type="match status" value="1"/>
</dbReference>
<keyword evidence="8 13" id="KW-0249">Electron transport</keyword>
<evidence type="ECO:0000256" key="14">
    <source>
        <dbReference type="SAM" id="Phobius"/>
    </source>
</evidence>
<dbReference type="InterPro" id="IPR002429">
    <property type="entry name" value="CcO_II-like_C"/>
</dbReference>
<keyword evidence="11 13" id="KW-0472">Membrane</keyword>
<dbReference type="InterPro" id="IPR011759">
    <property type="entry name" value="Cyt_c_oxidase_su2_TM_dom"/>
</dbReference>
<dbReference type="InterPro" id="IPR045187">
    <property type="entry name" value="CcO_II"/>
</dbReference>
<comment type="function">
    <text evidence="13">Component of the cytochrome c oxidase, the last enzyme in the mitochondrial electron transport chain which drives oxidative phosphorylation. The respiratory chain contains 3 multisubunit complexes succinate dehydrogenase (complex II, CII), ubiquinol-cytochrome c oxidoreductase (cytochrome b-c1 complex, complex III, CIII) and cytochrome c oxidase (complex IV, CIV), that cooperate to transfer electrons derived from NADH and succinate to molecular oxygen, creating an electrochemical gradient over the inner membrane that drives transmembrane transport and the ATP synthase. Cytochrome c oxidase is the component of the respiratory chain that catalyzes the reduction of oxygen to water. Electrons originating from reduced cytochrome c in the intermembrane space (IMS) are transferred via the dinuclear copper A center (CU(A)) of subunit 2 and heme A of subunit 1 to the active site in subunit 1, a binuclear center (BNC) formed by heme A3 and copper B (CU(B)). The BNC reduces molecular oxygen to 2 water molecules using 4 electrons from cytochrome c in the IMS and 4 protons from the mitochondrial matrix.</text>
</comment>
<dbReference type="PRINTS" id="PR01166">
    <property type="entry name" value="CYCOXIDASEII"/>
</dbReference>
<dbReference type="Pfam" id="PF02790">
    <property type="entry name" value="COX2_TM"/>
    <property type="match status" value="1"/>
</dbReference>
<comment type="cofactor">
    <cofactor evidence="13">
        <name>Cu cation</name>
        <dbReference type="ChEBI" id="CHEBI:23378"/>
    </cofactor>
    <text evidence="13">Binds a copper A center.</text>
</comment>
<evidence type="ECO:0000259" key="16">
    <source>
        <dbReference type="PROSITE" id="PS50999"/>
    </source>
</evidence>
<evidence type="ECO:0000256" key="11">
    <source>
        <dbReference type="ARBA" id="ARBA00023136"/>
    </source>
</evidence>
<keyword evidence="4 13" id="KW-0679">Respiratory chain</keyword>
<accession>M1K4N2</accession>
<dbReference type="PANTHER" id="PTHR22888">
    <property type="entry name" value="CYTOCHROME C OXIDASE, SUBUNIT II"/>
    <property type="match status" value="1"/>
</dbReference>
<dbReference type="InterPro" id="IPR008972">
    <property type="entry name" value="Cupredoxin"/>
</dbReference>
<keyword evidence="9 14" id="KW-1133">Transmembrane helix</keyword>
<dbReference type="InterPro" id="IPR036257">
    <property type="entry name" value="Cyt_c_oxidase_su2_TM_sf"/>
</dbReference>
<evidence type="ECO:0000256" key="2">
    <source>
        <dbReference type="ARBA" id="ARBA00007866"/>
    </source>
</evidence>
<feature type="transmembrane region" description="Helical" evidence="14">
    <location>
        <begin position="79"/>
        <end position="101"/>
    </location>
</feature>
<protein>
    <recommendedName>
        <fullName evidence="13">Cytochrome c oxidase subunit 2</fullName>
    </recommendedName>
</protein>
<evidence type="ECO:0000256" key="1">
    <source>
        <dbReference type="ARBA" id="ARBA00004141"/>
    </source>
</evidence>
<feature type="domain" description="Cytochrome oxidase subunit II transmembrane region profile" evidence="16">
    <location>
        <begin position="14"/>
        <end position="107"/>
    </location>
</feature>
<sequence>MSISLLIGLTLQDQATTWQFGFQDSASFLHEEVVYLHNHIMQYASLIIGLSGVLLVTALTRSNGGISHRFMVHGTTLEIIWTIAPAIILILIGVPSFKLLYLQDEIVDAALTIKAIGRQWYWSYEYSDYAENADSITFDSYMTPTADLNEGELRLLEVDNRLTLPIDTNTRFVTTASDVIHSFTVPSLGMKVDAVPGRLNTTSTQIDRPGTFYGQCSEICGYGHGFMPIVIDAVNVQDYTTKIVSQLQELE</sequence>
<evidence type="ECO:0000256" key="8">
    <source>
        <dbReference type="ARBA" id="ARBA00022982"/>
    </source>
</evidence>
<comment type="subcellular location">
    <subcellularLocation>
        <location evidence="1">Membrane</location>
        <topology evidence="1">Multi-pass membrane protein</topology>
    </subcellularLocation>
    <subcellularLocation>
        <location evidence="13">Mitochondrion inner membrane</location>
        <topology evidence="13">Multi-pass membrane protein</topology>
    </subcellularLocation>
</comment>
<keyword evidence="5 13" id="KW-0812">Transmembrane</keyword>
<comment type="similarity">
    <text evidence="2 13">Belongs to the cytochrome c oxidase subunit 2 family.</text>
</comment>
<dbReference type="FunFam" id="2.60.40.420:FF:000001">
    <property type="entry name" value="Cytochrome c oxidase subunit 2"/>
    <property type="match status" value="1"/>
</dbReference>
<dbReference type="GO" id="GO:0042773">
    <property type="term" value="P:ATP synthesis coupled electron transport"/>
    <property type="evidence" value="ECO:0007669"/>
    <property type="project" value="TreeGrafter"/>
</dbReference>
<dbReference type="Gene3D" id="2.60.40.420">
    <property type="entry name" value="Cupredoxins - blue copper proteins"/>
    <property type="match status" value="1"/>
</dbReference>
<feature type="domain" description="Cytochrome oxidase subunit II copper A binding" evidence="15">
    <location>
        <begin position="108"/>
        <end position="245"/>
    </location>
</feature>
<name>M1K4N2_9EUKA</name>
<evidence type="ECO:0000256" key="6">
    <source>
        <dbReference type="ARBA" id="ARBA00022723"/>
    </source>
</evidence>
<dbReference type="GO" id="GO:0005507">
    <property type="term" value="F:copper ion binding"/>
    <property type="evidence" value="ECO:0007669"/>
    <property type="project" value="InterPro"/>
</dbReference>
<dbReference type="GO" id="GO:0004129">
    <property type="term" value="F:cytochrome-c oxidase activity"/>
    <property type="evidence" value="ECO:0007669"/>
    <property type="project" value="UniProtKB-EC"/>
</dbReference>
<evidence type="ECO:0000256" key="9">
    <source>
        <dbReference type="ARBA" id="ARBA00022989"/>
    </source>
</evidence>
<keyword evidence="17" id="KW-0560">Oxidoreductase</keyword>
<evidence type="ECO:0000256" key="10">
    <source>
        <dbReference type="ARBA" id="ARBA00023008"/>
    </source>
</evidence>
<keyword evidence="13 17" id="KW-0496">Mitochondrion</keyword>
<reference evidence="17" key="2">
    <citation type="submission" date="2012-12" db="EMBL/GenBank/DDBJ databases">
        <authorList>
            <person name="Lang B.F."/>
        </authorList>
    </citation>
    <scope>NUCLEOTIDE SEQUENCE</scope>
    <source>
        <strain evidence="17">ATCC 30864</strain>
    </source>
</reference>
<evidence type="ECO:0000313" key="17">
    <source>
        <dbReference type="EMBL" id="AGE93599.1"/>
    </source>
</evidence>
<evidence type="ECO:0000256" key="13">
    <source>
        <dbReference type="RuleBase" id="RU000457"/>
    </source>
</evidence>
<reference evidence="17" key="1">
    <citation type="journal article" date="2008" name="Mol. Biol. Evol.">
        <title>A phylogenomic investigation into the origin of metazoa.</title>
        <authorList>
            <person name="Ruiz-Trillo I."/>
            <person name="Roger A.J."/>
            <person name="Burger G."/>
            <person name="Gray M.W."/>
            <person name="Lang B.F."/>
        </authorList>
    </citation>
    <scope>NUCLEOTIDE SEQUENCE</scope>
    <source>
        <strain evidence="17">ATCC 30864</strain>
    </source>
</reference>
<evidence type="ECO:0000256" key="4">
    <source>
        <dbReference type="ARBA" id="ARBA00022660"/>
    </source>
</evidence>
<keyword evidence="6 13" id="KW-0479">Metal-binding</keyword>
<dbReference type="Gene3D" id="1.10.287.90">
    <property type="match status" value="1"/>
</dbReference>
<keyword evidence="10 13" id="KW-0186">Copper</keyword>
<dbReference type="NCBIfam" id="TIGR02866">
    <property type="entry name" value="CoxB"/>
    <property type="match status" value="1"/>
</dbReference>
<dbReference type="GO" id="GO:0016491">
    <property type="term" value="F:oxidoreductase activity"/>
    <property type="evidence" value="ECO:0007669"/>
    <property type="project" value="UniProtKB-KW"/>
</dbReference>
<evidence type="ECO:0000256" key="7">
    <source>
        <dbReference type="ARBA" id="ARBA00022967"/>
    </source>
</evidence>
<keyword evidence="13" id="KW-0999">Mitochondrion inner membrane</keyword>
<proteinExistence type="inferred from homology"/>
<dbReference type="PROSITE" id="PS50857">
    <property type="entry name" value="COX2_CUA"/>
    <property type="match status" value="1"/>
</dbReference>